<proteinExistence type="predicted"/>
<evidence type="ECO:0000313" key="3">
    <source>
        <dbReference type="Proteomes" id="UP000696485"/>
    </source>
</evidence>
<accession>A0A9P5SSU3</accession>
<keyword evidence="1" id="KW-0732">Signal</keyword>
<organism evidence="2 3">
    <name type="scientific">Podila minutissima</name>
    <dbReference type="NCBI Taxonomy" id="64525"/>
    <lineage>
        <taxon>Eukaryota</taxon>
        <taxon>Fungi</taxon>
        <taxon>Fungi incertae sedis</taxon>
        <taxon>Mucoromycota</taxon>
        <taxon>Mortierellomycotina</taxon>
        <taxon>Mortierellomycetes</taxon>
        <taxon>Mortierellales</taxon>
        <taxon>Mortierellaceae</taxon>
        <taxon>Podila</taxon>
    </lineage>
</organism>
<comment type="caution">
    <text evidence="2">The sequence shown here is derived from an EMBL/GenBank/DDBJ whole genome shotgun (WGS) entry which is preliminary data.</text>
</comment>
<name>A0A9P5SSU3_9FUNG</name>
<dbReference type="PANTHER" id="PTHR46366:SF8">
    <property type="entry name" value="PRO-APOPTOTIC SERINE PROTEASE NMA111"/>
    <property type="match status" value="1"/>
</dbReference>
<dbReference type="PANTHER" id="PTHR46366">
    <property type="entry name" value="PRO-APOPTOTIC SERINE PROTEASE NMA111"/>
    <property type="match status" value="1"/>
</dbReference>
<sequence>MVKSITFVMVALATVAASALDFSDNCHGSGRCNKDYPSLTGRQIKDLFKPIYEGQGCKSCGSHAFNGGKKHKEYFVFEEIGECTVKESVRIHVYSMKEDIAKWQIAIQDHLRGSKYSAPCSESISGNGTLVKIRFATGPVDETVSQLAKECRLQRSEVVVCHQVRSRTLSAFINLLEKVIQELYATRQEDIQCLGCGKSMTREILKWIDFLSELYETVITDITSVTIPQINTLRFRSINFDSISPHSCSSGILADSEGRVQALWLSYLGHHDKCSGSDTAYHLGLAISTILPVLRPLHQDLYPQLRSLNIELTPVLMSKARDMGFSDAWDQRVEAANPAHHHVYKVRRTETGSLSSTILEELDLILSINGKVITRIQELDVQYEAESLEMVVLRNKEELMPTVPTELVDENETGRVVTWAGAMIQALHKAVLQQRKQAPSRVPTSEMVKDDSQECGWRTVEYTPLERASSSSSVDTIEQELGVQNESQDKLVEKLDILEARTKL</sequence>
<dbReference type="AlphaFoldDB" id="A0A9P5SSU3"/>
<evidence type="ECO:0000313" key="2">
    <source>
        <dbReference type="EMBL" id="KAF9337104.1"/>
    </source>
</evidence>
<feature type="chain" id="PRO_5040131526" evidence="1">
    <location>
        <begin position="20"/>
        <end position="504"/>
    </location>
</feature>
<protein>
    <submittedName>
        <fullName evidence="2">Uncharacterized protein</fullName>
    </submittedName>
</protein>
<reference evidence="2" key="1">
    <citation type="journal article" date="2020" name="Fungal Divers.">
        <title>Resolving the Mortierellaceae phylogeny through synthesis of multi-gene phylogenetics and phylogenomics.</title>
        <authorList>
            <person name="Vandepol N."/>
            <person name="Liber J."/>
            <person name="Desiro A."/>
            <person name="Na H."/>
            <person name="Kennedy M."/>
            <person name="Barry K."/>
            <person name="Grigoriev I.V."/>
            <person name="Miller A.N."/>
            <person name="O'Donnell K."/>
            <person name="Stajich J.E."/>
            <person name="Bonito G."/>
        </authorList>
    </citation>
    <scope>NUCLEOTIDE SEQUENCE</scope>
    <source>
        <strain evidence="2">NVP1</strain>
    </source>
</reference>
<feature type="signal peptide" evidence="1">
    <location>
        <begin position="1"/>
        <end position="19"/>
    </location>
</feature>
<keyword evidence="3" id="KW-1185">Reference proteome</keyword>
<dbReference type="InterPro" id="IPR036034">
    <property type="entry name" value="PDZ_sf"/>
</dbReference>
<dbReference type="Proteomes" id="UP000696485">
    <property type="component" value="Unassembled WGS sequence"/>
</dbReference>
<evidence type="ECO:0000256" key="1">
    <source>
        <dbReference type="SAM" id="SignalP"/>
    </source>
</evidence>
<dbReference type="EMBL" id="JAAAUY010000037">
    <property type="protein sequence ID" value="KAF9337104.1"/>
    <property type="molecule type" value="Genomic_DNA"/>
</dbReference>
<dbReference type="SUPFAM" id="SSF50156">
    <property type="entry name" value="PDZ domain-like"/>
    <property type="match status" value="1"/>
</dbReference>
<gene>
    <name evidence="2" type="ORF">BG006_006282</name>
</gene>